<keyword evidence="7 8" id="KW-0012">Acyltransferase</keyword>
<comment type="subcellular location">
    <subcellularLocation>
        <location evidence="1 8">Cell membrane</location>
        <topology evidence="1 8">Multi-pass membrane protein</topology>
    </subcellularLocation>
</comment>
<accession>A0A1I1BYQ6</accession>
<dbReference type="Gene3D" id="3.60.110.10">
    <property type="entry name" value="Carbon-nitrogen hydrolase"/>
    <property type="match status" value="1"/>
</dbReference>
<feature type="transmembrane region" description="Helical" evidence="8">
    <location>
        <begin position="18"/>
        <end position="35"/>
    </location>
</feature>
<dbReference type="GO" id="GO:0016410">
    <property type="term" value="F:N-acyltransferase activity"/>
    <property type="evidence" value="ECO:0007669"/>
    <property type="project" value="UniProtKB-UniRule"/>
</dbReference>
<sequence length="534" mass="57052">MTDTVASPGAATRRWRPVAARLLLTALSGFVLYLSFPPRPLWWLAPLAFAGLGLVLFRRRFWAGAGYGLVFGLVFFLAHLVWIQDFLGADFGSAPWLGLSAVMALFVAAACGLMTQVTTLPAAPVWMAMVFLLQETVRSRWPINGFPWGRVAFGQPEGAYLSLASVGGAPLVGFAVLLTGFGLARLGVLLHAGHRRPDPRWITPVACTLLPVIAGLALWPTVGTTAEAGTRSVAVVQGNAPDAGLGLLGQRATIRRNHLEASAQLARRIESGAVPRPDLVVWPETATEVRGPDPVLNEVVDAFGAPTLIGALYRLPTGQAQNTVIEWQPGTGQVDRYAKQELVPFAEYVPLRSIARLFTPFVDDTGDMLSGTEPGVFDVAGTKVGLAICYEAAYDYVSREATRAGAELLVIPTNNAWYGPGEMSYQQLAMSRVRAVEHGRAVVVAATSGVSAIVRPDGSLDASTSLFTQETLLRDVPLRQQTTLSDRLGAWTEYVLVGAALLAVASGVVLTRRTRRANAEKTDESAARGVAEEG</sequence>
<evidence type="ECO:0000256" key="4">
    <source>
        <dbReference type="ARBA" id="ARBA00022692"/>
    </source>
</evidence>
<keyword evidence="6 8" id="KW-0472">Membrane</keyword>
<dbReference type="PANTHER" id="PTHR38686">
    <property type="entry name" value="APOLIPOPROTEIN N-ACYLTRANSFERASE"/>
    <property type="match status" value="1"/>
</dbReference>
<dbReference type="UniPathway" id="UPA00666"/>
<dbReference type="AlphaFoldDB" id="A0A1I1BYQ6"/>
<feature type="transmembrane region" description="Helical" evidence="8">
    <location>
        <begin position="491"/>
        <end position="511"/>
    </location>
</feature>
<keyword evidence="3 8" id="KW-0808">Transferase</keyword>
<evidence type="ECO:0000256" key="1">
    <source>
        <dbReference type="ARBA" id="ARBA00004651"/>
    </source>
</evidence>
<dbReference type="Pfam" id="PF20154">
    <property type="entry name" value="LNT_N"/>
    <property type="match status" value="1"/>
</dbReference>
<evidence type="ECO:0000256" key="3">
    <source>
        <dbReference type="ARBA" id="ARBA00022679"/>
    </source>
</evidence>
<keyword evidence="4 8" id="KW-0812">Transmembrane</keyword>
<dbReference type="Proteomes" id="UP000243799">
    <property type="component" value="Unassembled WGS sequence"/>
</dbReference>
<feature type="domain" description="CN hydrolase" evidence="9">
    <location>
        <begin position="231"/>
        <end position="478"/>
    </location>
</feature>
<feature type="transmembrane region" description="Helical" evidence="8">
    <location>
        <begin position="163"/>
        <end position="189"/>
    </location>
</feature>
<proteinExistence type="inferred from homology"/>
<evidence type="ECO:0000256" key="2">
    <source>
        <dbReference type="ARBA" id="ARBA00022475"/>
    </source>
</evidence>
<evidence type="ECO:0000313" key="11">
    <source>
        <dbReference type="Proteomes" id="UP000243799"/>
    </source>
</evidence>
<evidence type="ECO:0000256" key="8">
    <source>
        <dbReference type="HAMAP-Rule" id="MF_01148"/>
    </source>
</evidence>
<evidence type="ECO:0000256" key="6">
    <source>
        <dbReference type="ARBA" id="ARBA00023136"/>
    </source>
</evidence>
<evidence type="ECO:0000313" key="10">
    <source>
        <dbReference type="EMBL" id="SFB54826.1"/>
    </source>
</evidence>
<comment type="similarity">
    <text evidence="8">Belongs to the CN hydrolase family. Apolipoprotein N-acyltransferase subfamily.</text>
</comment>
<feature type="transmembrane region" description="Helical" evidence="8">
    <location>
        <begin position="94"/>
        <end position="113"/>
    </location>
</feature>
<dbReference type="CDD" id="cd07571">
    <property type="entry name" value="ALP_N-acyl_transferase"/>
    <property type="match status" value="1"/>
</dbReference>
<evidence type="ECO:0000259" key="9">
    <source>
        <dbReference type="PROSITE" id="PS50263"/>
    </source>
</evidence>
<keyword evidence="10" id="KW-0449">Lipoprotein</keyword>
<dbReference type="InterPro" id="IPR004563">
    <property type="entry name" value="Apolipo_AcylTrfase"/>
</dbReference>
<dbReference type="InterPro" id="IPR045378">
    <property type="entry name" value="LNT_N"/>
</dbReference>
<name>A0A1I1BYQ6_9PSEU</name>
<dbReference type="STRING" id="490629.SAMN05216266_11884"/>
<keyword evidence="11" id="KW-1185">Reference proteome</keyword>
<comment type="function">
    <text evidence="8">Catalyzes the phospholipid dependent N-acylation of the N-terminal cysteine of apolipoprotein, the last step in lipoprotein maturation.</text>
</comment>
<dbReference type="NCBIfam" id="TIGR00546">
    <property type="entry name" value="lnt"/>
    <property type="match status" value="1"/>
</dbReference>
<dbReference type="GO" id="GO:0005886">
    <property type="term" value="C:plasma membrane"/>
    <property type="evidence" value="ECO:0007669"/>
    <property type="project" value="UniProtKB-SubCell"/>
</dbReference>
<organism evidence="10 11">
    <name type="scientific">Amycolatopsis marina</name>
    <dbReference type="NCBI Taxonomy" id="490629"/>
    <lineage>
        <taxon>Bacteria</taxon>
        <taxon>Bacillati</taxon>
        <taxon>Actinomycetota</taxon>
        <taxon>Actinomycetes</taxon>
        <taxon>Pseudonocardiales</taxon>
        <taxon>Pseudonocardiaceae</taxon>
        <taxon>Amycolatopsis</taxon>
    </lineage>
</organism>
<keyword evidence="5 8" id="KW-1133">Transmembrane helix</keyword>
<reference evidence="11" key="1">
    <citation type="submission" date="2016-10" db="EMBL/GenBank/DDBJ databases">
        <authorList>
            <person name="Varghese N."/>
            <person name="Submissions S."/>
        </authorList>
    </citation>
    <scope>NUCLEOTIDE SEQUENCE [LARGE SCALE GENOMIC DNA]</scope>
    <source>
        <strain evidence="11">CGMCC 4.3568</strain>
    </source>
</reference>
<dbReference type="PROSITE" id="PS50263">
    <property type="entry name" value="CN_HYDROLASE"/>
    <property type="match status" value="1"/>
</dbReference>
<dbReference type="HAMAP" id="MF_01148">
    <property type="entry name" value="Lnt"/>
    <property type="match status" value="1"/>
</dbReference>
<feature type="transmembrane region" description="Helical" evidence="8">
    <location>
        <begin position="64"/>
        <end position="82"/>
    </location>
</feature>
<dbReference type="GO" id="GO:0042158">
    <property type="term" value="P:lipoprotein biosynthetic process"/>
    <property type="evidence" value="ECO:0007669"/>
    <property type="project" value="UniProtKB-UniRule"/>
</dbReference>
<comment type="pathway">
    <text evidence="8">Protein modification; lipoprotein biosynthesis (N-acyl transfer).</text>
</comment>
<feature type="transmembrane region" description="Helical" evidence="8">
    <location>
        <begin position="201"/>
        <end position="222"/>
    </location>
</feature>
<gene>
    <name evidence="8" type="primary">lnt</name>
    <name evidence="10" type="ORF">SAMN05216266_11884</name>
</gene>
<dbReference type="PANTHER" id="PTHR38686:SF1">
    <property type="entry name" value="APOLIPOPROTEIN N-ACYLTRANSFERASE"/>
    <property type="match status" value="1"/>
</dbReference>
<keyword evidence="2 8" id="KW-1003">Cell membrane</keyword>
<dbReference type="EC" id="2.3.1.269" evidence="8"/>
<dbReference type="Pfam" id="PF00795">
    <property type="entry name" value="CN_hydrolase"/>
    <property type="match status" value="1"/>
</dbReference>
<dbReference type="EMBL" id="FOKG01000018">
    <property type="protein sequence ID" value="SFB54826.1"/>
    <property type="molecule type" value="Genomic_DNA"/>
</dbReference>
<dbReference type="InterPro" id="IPR036526">
    <property type="entry name" value="C-N_Hydrolase_sf"/>
</dbReference>
<dbReference type="RefSeq" id="WP_091676439.1">
    <property type="nucleotide sequence ID" value="NZ_FOKG01000018.1"/>
</dbReference>
<protein>
    <recommendedName>
        <fullName evidence="8">Apolipoprotein N-acyltransferase</fullName>
        <shortName evidence="8">ALP N-acyltransferase</shortName>
        <ecNumber evidence="8">2.3.1.269</ecNumber>
    </recommendedName>
</protein>
<evidence type="ECO:0000256" key="7">
    <source>
        <dbReference type="ARBA" id="ARBA00023315"/>
    </source>
</evidence>
<dbReference type="InterPro" id="IPR003010">
    <property type="entry name" value="C-N_Hydrolase"/>
</dbReference>
<dbReference type="SUPFAM" id="SSF56317">
    <property type="entry name" value="Carbon-nitrogen hydrolase"/>
    <property type="match status" value="1"/>
</dbReference>
<dbReference type="OrthoDB" id="9804277at2"/>
<comment type="catalytic activity">
    <reaction evidence="8">
        <text>N-terminal S-1,2-diacyl-sn-glyceryl-L-cysteinyl-[lipoprotein] + a glycerophospholipid = N-acyl-S-1,2-diacyl-sn-glyceryl-L-cysteinyl-[lipoprotein] + a 2-acyl-sn-glycero-3-phospholipid + H(+)</text>
        <dbReference type="Rhea" id="RHEA:48228"/>
        <dbReference type="Rhea" id="RHEA-COMP:14681"/>
        <dbReference type="Rhea" id="RHEA-COMP:14684"/>
        <dbReference type="ChEBI" id="CHEBI:15378"/>
        <dbReference type="ChEBI" id="CHEBI:136912"/>
        <dbReference type="ChEBI" id="CHEBI:140656"/>
        <dbReference type="ChEBI" id="CHEBI:140657"/>
        <dbReference type="ChEBI" id="CHEBI:140660"/>
        <dbReference type="EC" id="2.3.1.269"/>
    </reaction>
</comment>
<evidence type="ECO:0000256" key="5">
    <source>
        <dbReference type="ARBA" id="ARBA00022989"/>
    </source>
</evidence>